<evidence type="ECO:0000313" key="1">
    <source>
        <dbReference type="EMBL" id="KKM84788.1"/>
    </source>
</evidence>
<evidence type="ECO:0008006" key="2">
    <source>
        <dbReference type="Google" id="ProtNLM"/>
    </source>
</evidence>
<dbReference type="AlphaFoldDB" id="A0A0F9KSX7"/>
<organism evidence="1">
    <name type="scientific">marine sediment metagenome</name>
    <dbReference type="NCBI Taxonomy" id="412755"/>
    <lineage>
        <taxon>unclassified sequences</taxon>
        <taxon>metagenomes</taxon>
        <taxon>ecological metagenomes</taxon>
    </lineage>
</organism>
<dbReference type="EMBL" id="LAZR01007512">
    <property type="protein sequence ID" value="KKM84788.1"/>
    <property type="molecule type" value="Genomic_DNA"/>
</dbReference>
<gene>
    <name evidence="1" type="ORF">LCGC14_1295610</name>
</gene>
<name>A0A0F9KSX7_9ZZZZ</name>
<protein>
    <recommendedName>
        <fullName evidence="2">BioF2-like acetyltransferase domain-containing protein</fullName>
    </recommendedName>
</protein>
<accession>A0A0F9KSX7</accession>
<proteinExistence type="predicted"/>
<sequence>MQLRAEMLNEEDYGRYETLNRRSPHGSVFSSLTWPPYQLHRHGVCGIFKGHELVGACIVPVSGSRMVRYIEGTPWNGPIGRSGSEGECAAVADTLVEYLLARYDEVTLNLPPEWDDVRPFTWQGLRSHVRYTYRGRGTRDYERRVQVREHTLAASPGLSFGQDWWTSAVETQDSFATLLWDWKHAYWYDANRGGKWHTELADSMIRRADELGLGFDMVGCNSPQRGLFKRGFGGRLSPYYAVTTVTATGDLRAMPVGAGALAA</sequence>
<reference evidence="1" key="1">
    <citation type="journal article" date="2015" name="Nature">
        <title>Complex archaea that bridge the gap between prokaryotes and eukaryotes.</title>
        <authorList>
            <person name="Spang A."/>
            <person name="Saw J.H."/>
            <person name="Jorgensen S.L."/>
            <person name="Zaremba-Niedzwiedzka K."/>
            <person name="Martijn J."/>
            <person name="Lind A.E."/>
            <person name="van Eijk R."/>
            <person name="Schleper C."/>
            <person name="Guy L."/>
            <person name="Ettema T.J."/>
        </authorList>
    </citation>
    <scope>NUCLEOTIDE SEQUENCE</scope>
</reference>
<comment type="caution">
    <text evidence="1">The sequence shown here is derived from an EMBL/GenBank/DDBJ whole genome shotgun (WGS) entry which is preliminary data.</text>
</comment>